<evidence type="ECO:0000256" key="4">
    <source>
        <dbReference type="ARBA" id="ARBA00022679"/>
    </source>
</evidence>
<dbReference type="NCBIfam" id="NF004790">
    <property type="entry name" value="PRK06136.1"/>
    <property type="match status" value="1"/>
</dbReference>
<sequence length="586" mass="62992">MGREGVPLIASLNASNEVMLLVGTGGSGRVVSRLRGLLNTGAQCIVVQPSNSKLVAQLYREFAGEPLLRILDRAFALEDLTTLGRYEASNVVDRVFLTPGHSADEILQAHAVYRQCIKLRIPINTSQRPELSTFSLPSTYRDPKGSGLQVAVTTDGRGCVLANRIRREIVSKLPANISEVVSNMGRLRDCITTRDHAELLQTVDLESELETMGILPDEDQWASHRFNKLVQEFRMKESDQRLKRLRWLSQIMEYYPLSELADVSVDKLLDEQTGAACSGTTATTGAASVTGATEDTAAEPAEGVASDSSGARDLARSAAGSIALVGSGPGSLSMLTLGALSEIKSADLVLADKLVPQEVMNTIPAGTETFIARKFPGNAERAQEELAEKALAALREGKRVVRLKQGDPYIFGRGGEEYLLFKRHGFEPRVVPGISSALAATTVAHIPATQRDVAEQVLICTGTGRRGVLPPAPEFVAARTTIFLMALHRVGDLVQALLEQQWDPQVPAAIVERASCPDQRVTRTTLASVPEVVEQIGSRPPGLLIVGHAVTSLKGLGSEQAGALHYSVEEGYGDDIPTLLETLVPV</sequence>
<feature type="region of interest" description="Disordered" evidence="13">
    <location>
        <begin position="277"/>
        <end position="310"/>
    </location>
</feature>
<reference evidence="17" key="2">
    <citation type="journal article" date="2013" name="G3 (Bethesda)">
        <title>Genomes of Ashbya fungi isolated from insects reveal four mating-type loci, numerous translocations, lack of transposons, and distinct gene duplications.</title>
        <authorList>
            <person name="Dietrich F.S."/>
            <person name="Voegeli S."/>
            <person name="Kuo S."/>
            <person name="Philippsen P."/>
        </authorList>
    </citation>
    <scope>GENOME REANNOTATION</scope>
    <source>
        <strain evidence="17">ATCC 10895 / CBS 109.51 / FGSC 9923 / NRRL Y-1056</strain>
    </source>
</reference>
<evidence type="ECO:0000259" key="14">
    <source>
        <dbReference type="Pfam" id="PF00590"/>
    </source>
</evidence>
<evidence type="ECO:0000313" key="17">
    <source>
        <dbReference type="Proteomes" id="UP000000591"/>
    </source>
</evidence>
<dbReference type="InParanoid" id="Q74ZA5"/>
<keyword evidence="17" id="KW-1185">Reference proteome</keyword>
<evidence type="ECO:0000256" key="2">
    <source>
        <dbReference type="ARBA" id="ARBA00022603"/>
    </source>
</evidence>
<dbReference type="SUPFAM" id="SSF75615">
    <property type="entry name" value="Siroheme synthase middle domains-like"/>
    <property type="match status" value="1"/>
</dbReference>
<dbReference type="InterPro" id="IPR014776">
    <property type="entry name" value="4pyrrole_Mease_sub2"/>
</dbReference>
<dbReference type="PIRSF" id="PIRSF036555">
    <property type="entry name" value="SUMT_yeast"/>
    <property type="match status" value="1"/>
</dbReference>
<dbReference type="GO" id="GO:0004851">
    <property type="term" value="F:uroporphyrin-III C-methyltransferase activity"/>
    <property type="evidence" value="ECO:0000318"/>
    <property type="project" value="GO_Central"/>
</dbReference>
<dbReference type="InterPro" id="IPR003043">
    <property type="entry name" value="Uropor_MeTrfase_CS"/>
</dbReference>
<dbReference type="OrthoDB" id="508204at2759"/>
<dbReference type="InterPro" id="IPR050161">
    <property type="entry name" value="Siro_Cobalamin_biosynth"/>
</dbReference>
<dbReference type="GO" id="GO:0032259">
    <property type="term" value="P:methylation"/>
    <property type="evidence" value="ECO:0007669"/>
    <property type="project" value="UniProtKB-KW"/>
</dbReference>
<dbReference type="Gene3D" id="3.40.50.720">
    <property type="entry name" value="NAD(P)-binding Rossmann-like Domain"/>
    <property type="match status" value="1"/>
</dbReference>
<comment type="catalytic activity">
    <reaction evidence="10">
        <text>uroporphyrinogen III + 2 S-adenosyl-L-methionine = precorrin-2 + 2 S-adenosyl-L-homocysteine + H(+)</text>
        <dbReference type="Rhea" id="RHEA:32459"/>
        <dbReference type="ChEBI" id="CHEBI:15378"/>
        <dbReference type="ChEBI" id="CHEBI:57308"/>
        <dbReference type="ChEBI" id="CHEBI:57856"/>
        <dbReference type="ChEBI" id="CHEBI:58827"/>
        <dbReference type="ChEBI" id="CHEBI:59789"/>
        <dbReference type="EC" id="2.1.1.107"/>
    </reaction>
</comment>
<evidence type="ECO:0000256" key="10">
    <source>
        <dbReference type="ARBA" id="ARBA00052360"/>
    </source>
</evidence>
<dbReference type="GeneID" id="4623267"/>
<evidence type="ECO:0000256" key="8">
    <source>
        <dbReference type="ARBA" id="ARBA00023167"/>
    </source>
</evidence>
<keyword evidence="2 12" id="KW-0489">Methyltransferase</keyword>
<gene>
    <name evidence="16" type="ORF">AGOS_AGR298C</name>
</gene>
<name>Q74ZA5_EREGS</name>
<dbReference type="Pfam" id="PF13241">
    <property type="entry name" value="NAD_binding_7"/>
    <property type="match status" value="1"/>
</dbReference>
<dbReference type="Proteomes" id="UP000000591">
    <property type="component" value="Chromosome VII"/>
</dbReference>
<dbReference type="FunCoup" id="Q74ZA5">
    <property type="interactions" value="462"/>
</dbReference>
<dbReference type="GO" id="GO:0000103">
    <property type="term" value="P:sulfate assimilation"/>
    <property type="evidence" value="ECO:0007669"/>
    <property type="project" value="InterPro"/>
</dbReference>
<evidence type="ECO:0000259" key="15">
    <source>
        <dbReference type="Pfam" id="PF14824"/>
    </source>
</evidence>
<keyword evidence="4 12" id="KW-0808">Transferase</keyword>
<evidence type="ECO:0000256" key="5">
    <source>
        <dbReference type="ARBA" id="ARBA00022691"/>
    </source>
</evidence>
<dbReference type="NCBIfam" id="TIGR01469">
    <property type="entry name" value="cobA_cysG_Cterm"/>
    <property type="match status" value="1"/>
</dbReference>
<dbReference type="InterPro" id="IPR014777">
    <property type="entry name" value="4pyrrole_Mease_sub1"/>
</dbReference>
<keyword evidence="7" id="KW-0520">NAD</keyword>
<dbReference type="RefSeq" id="NP_986964.2">
    <property type="nucleotide sequence ID" value="NM_212026.2"/>
</dbReference>
<evidence type="ECO:0000256" key="12">
    <source>
        <dbReference type="RuleBase" id="RU003960"/>
    </source>
</evidence>
<dbReference type="GO" id="GO:0009086">
    <property type="term" value="P:methionine biosynthetic process"/>
    <property type="evidence" value="ECO:0007669"/>
    <property type="project" value="UniProtKB-KW"/>
</dbReference>
<dbReference type="OMA" id="TPCAIVE"/>
<evidence type="ECO:0000313" key="16">
    <source>
        <dbReference type="EMBL" id="AAS54788.2"/>
    </source>
</evidence>
<dbReference type="FunFam" id="3.40.1010.10:FF:000006">
    <property type="entry name" value="Siroheme synthase, putative"/>
    <property type="match status" value="1"/>
</dbReference>
<dbReference type="PANTHER" id="PTHR45790">
    <property type="entry name" value="SIROHEME SYNTHASE-RELATED"/>
    <property type="match status" value="1"/>
</dbReference>
<dbReference type="GO" id="GO:0019354">
    <property type="term" value="P:siroheme biosynthetic process"/>
    <property type="evidence" value="ECO:0000318"/>
    <property type="project" value="GO_Central"/>
</dbReference>
<dbReference type="Gene3D" id="3.40.1010.10">
    <property type="entry name" value="Cobalt-precorrin-4 Transmethylase, Domain 1"/>
    <property type="match status" value="1"/>
</dbReference>
<reference evidence="16 17" key="1">
    <citation type="journal article" date="2004" name="Science">
        <title>The Ashbya gossypii genome as a tool for mapping the ancient Saccharomyces cerevisiae genome.</title>
        <authorList>
            <person name="Dietrich F.S."/>
            <person name="Voegeli S."/>
            <person name="Brachat S."/>
            <person name="Lerch A."/>
            <person name="Gates K."/>
            <person name="Steiner S."/>
            <person name="Mohr C."/>
            <person name="Pohlmann R."/>
            <person name="Luedi P."/>
            <person name="Choi S."/>
            <person name="Wing R.A."/>
            <person name="Flavier A."/>
            <person name="Gaffney T.D."/>
            <person name="Philippsen P."/>
        </authorList>
    </citation>
    <scope>NUCLEOTIDE SEQUENCE [LARGE SCALE GENOMIC DNA]</scope>
    <source>
        <strain evidence="17">ATCC 10895 / CBS 109.51 / FGSC 9923 / NRRL Y-1056</strain>
    </source>
</reference>
<evidence type="ECO:0000256" key="11">
    <source>
        <dbReference type="ARBA" id="ARBA00055636"/>
    </source>
</evidence>
<feature type="domain" description="Tetrapyrrole methylase" evidence="14">
    <location>
        <begin position="322"/>
        <end position="529"/>
    </location>
</feature>
<dbReference type="Pfam" id="PF14824">
    <property type="entry name" value="Sirohm_synth_M"/>
    <property type="match status" value="1"/>
</dbReference>
<evidence type="ECO:0000256" key="7">
    <source>
        <dbReference type="ARBA" id="ARBA00023027"/>
    </source>
</evidence>
<dbReference type="PROSITE" id="PS00840">
    <property type="entry name" value="SUMT_2"/>
    <property type="match status" value="1"/>
</dbReference>
<dbReference type="eggNOG" id="KOG1527">
    <property type="taxonomic scope" value="Eukaryota"/>
</dbReference>
<dbReference type="FunFam" id="3.30.950.10:FF:000005">
    <property type="entry name" value="Uroporphyrin-III c-methyltransferase, putative"/>
    <property type="match status" value="1"/>
</dbReference>
<evidence type="ECO:0000256" key="1">
    <source>
        <dbReference type="ARBA" id="ARBA00005879"/>
    </source>
</evidence>
<dbReference type="KEGG" id="ago:AGOS_AGR298C"/>
<keyword evidence="3" id="KW-0028">Amino-acid biosynthesis</keyword>
<evidence type="ECO:0000256" key="6">
    <source>
        <dbReference type="ARBA" id="ARBA00023002"/>
    </source>
</evidence>
<dbReference type="STRING" id="284811.Q74ZA5"/>
<proteinExistence type="inferred from homology"/>
<keyword evidence="5" id="KW-0949">S-adenosyl-L-methionine</keyword>
<dbReference type="InterPro" id="IPR028281">
    <property type="entry name" value="Sirohaem_synthase_central"/>
</dbReference>
<feature type="domain" description="Siroheme synthase central" evidence="15">
    <location>
        <begin position="147"/>
        <end position="171"/>
    </location>
</feature>
<keyword evidence="9" id="KW-0627">Porphyrin biosynthesis</keyword>
<dbReference type="InterPro" id="IPR012066">
    <property type="entry name" value="Met1_fungi"/>
</dbReference>
<evidence type="ECO:0000256" key="13">
    <source>
        <dbReference type="SAM" id="MobiDB-lite"/>
    </source>
</evidence>
<dbReference type="GO" id="GO:0016491">
    <property type="term" value="F:oxidoreductase activity"/>
    <property type="evidence" value="ECO:0007669"/>
    <property type="project" value="UniProtKB-KW"/>
</dbReference>
<dbReference type="InterPro" id="IPR006366">
    <property type="entry name" value="CobA/CysG_C"/>
</dbReference>
<dbReference type="PROSITE" id="PS00839">
    <property type="entry name" value="SUMT_1"/>
    <property type="match status" value="1"/>
</dbReference>
<keyword evidence="6" id="KW-0560">Oxidoreductase</keyword>
<dbReference type="HOGENOM" id="CLU_011276_11_1_1"/>
<feature type="compositionally biased region" description="Low complexity" evidence="13">
    <location>
        <begin position="277"/>
        <end position="293"/>
    </location>
</feature>
<evidence type="ECO:0000256" key="3">
    <source>
        <dbReference type="ARBA" id="ARBA00022605"/>
    </source>
</evidence>
<dbReference type="CDD" id="cd11642">
    <property type="entry name" value="SUMT"/>
    <property type="match status" value="1"/>
</dbReference>
<dbReference type="InterPro" id="IPR000878">
    <property type="entry name" value="4pyrrol_Mease"/>
</dbReference>
<dbReference type="SUPFAM" id="SSF53790">
    <property type="entry name" value="Tetrapyrrole methylase"/>
    <property type="match status" value="1"/>
</dbReference>
<dbReference type="FunFam" id="3.40.50.720:FF:000895">
    <property type="entry name" value="Uroporphyrinogen-III C-methyltransferase"/>
    <property type="match status" value="1"/>
</dbReference>
<dbReference type="AlphaFoldDB" id="Q74ZA5"/>
<dbReference type="EMBL" id="AE016820">
    <property type="protein sequence ID" value="AAS54788.2"/>
    <property type="molecule type" value="Genomic_DNA"/>
</dbReference>
<dbReference type="Gene3D" id="3.30.950.10">
    <property type="entry name" value="Methyltransferase, Cobalt-precorrin-4 Transmethylase, Domain 2"/>
    <property type="match status" value="1"/>
</dbReference>
<protein>
    <submittedName>
        <fullName evidence="16">AGR298Cp</fullName>
    </submittedName>
</protein>
<organism evidence="16 17">
    <name type="scientific">Eremothecium gossypii (strain ATCC 10895 / CBS 109.51 / FGSC 9923 / NRRL Y-1056)</name>
    <name type="common">Yeast</name>
    <name type="synonym">Ashbya gossypii</name>
    <dbReference type="NCBI Taxonomy" id="284811"/>
    <lineage>
        <taxon>Eukaryota</taxon>
        <taxon>Fungi</taxon>
        <taxon>Dikarya</taxon>
        <taxon>Ascomycota</taxon>
        <taxon>Saccharomycotina</taxon>
        <taxon>Saccharomycetes</taxon>
        <taxon>Saccharomycetales</taxon>
        <taxon>Saccharomycetaceae</taxon>
        <taxon>Eremothecium</taxon>
    </lineage>
</organism>
<evidence type="ECO:0000256" key="9">
    <source>
        <dbReference type="ARBA" id="ARBA00023244"/>
    </source>
</evidence>
<dbReference type="PANTHER" id="PTHR45790:SF6">
    <property type="entry name" value="UROPORPHYRINOGEN-III C-METHYLTRANSFERASE"/>
    <property type="match status" value="1"/>
</dbReference>
<comment type="function">
    <text evidence="11">Siroheme synthase involved in methionine biosynthesis.</text>
</comment>
<accession>Q74ZA5</accession>
<dbReference type="Pfam" id="PF00590">
    <property type="entry name" value="TP_methylase"/>
    <property type="match status" value="1"/>
</dbReference>
<keyword evidence="8" id="KW-0486">Methionine biosynthesis</keyword>
<dbReference type="InterPro" id="IPR035996">
    <property type="entry name" value="4pyrrol_Methylase_sf"/>
</dbReference>
<comment type="similarity">
    <text evidence="1 12">Belongs to the precorrin methyltransferase family.</text>
</comment>